<feature type="transmembrane region" description="Helical" evidence="1">
    <location>
        <begin position="118"/>
        <end position="137"/>
    </location>
</feature>
<evidence type="ECO:0000313" key="3">
    <source>
        <dbReference type="Proteomes" id="UP000241690"/>
    </source>
</evidence>
<proteinExistence type="predicted"/>
<reference evidence="2 3" key="1">
    <citation type="submission" date="2016-07" db="EMBL/GenBank/DDBJ databases">
        <title>Multiple horizontal gene transfer events from other fungi enriched the ability of initially mycotrophic Trichoderma (Ascomycota) to feed on dead plant biomass.</title>
        <authorList>
            <consortium name="DOE Joint Genome Institute"/>
            <person name="Aerts A."/>
            <person name="Atanasova L."/>
            <person name="Chenthamara K."/>
            <person name="Zhang J."/>
            <person name="Grujic M."/>
            <person name="Henrissat B."/>
            <person name="Kuo A."/>
            <person name="Salamov A."/>
            <person name="Lipzen A."/>
            <person name="Labutti K."/>
            <person name="Barry K."/>
            <person name="Miao Y."/>
            <person name="Rahimi M.J."/>
            <person name="Shen Q."/>
            <person name="Grigoriev I.V."/>
            <person name="Kubicek C.P."/>
            <person name="Druzhinina I.S."/>
        </authorList>
    </citation>
    <scope>NUCLEOTIDE SEQUENCE [LARGE SCALE GENOMIC DNA]</scope>
    <source>
        <strain evidence="2 3">CBS 226.95</strain>
    </source>
</reference>
<keyword evidence="1" id="KW-0812">Transmembrane</keyword>
<dbReference type="Proteomes" id="UP000241690">
    <property type="component" value="Unassembled WGS sequence"/>
</dbReference>
<accession>A0A2T4ABX0</accession>
<organism evidence="2 3">
    <name type="scientific">Trichoderma harzianum CBS 226.95</name>
    <dbReference type="NCBI Taxonomy" id="983964"/>
    <lineage>
        <taxon>Eukaryota</taxon>
        <taxon>Fungi</taxon>
        <taxon>Dikarya</taxon>
        <taxon>Ascomycota</taxon>
        <taxon>Pezizomycotina</taxon>
        <taxon>Sordariomycetes</taxon>
        <taxon>Hypocreomycetidae</taxon>
        <taxon>Hypocreales</taxon>
        <taxon>Hypocreaceae</taxon>
        <taxon>Trichoderma</taxon>
    </lineage>
</organism>
<keyword evidence="1" id="KW-1133">Transmembrane helix</keyword>
<sequence length="145" mass="16512">MSSSIRGVSSVTFASQEVGVVQGTNVQSNVEDNEETPLLSGRDIRSRTLPWQHDNAFIHLPSQLAFSIWQFVHLFIRLFSQTAFSIYEFVLPYSPFLIWCLATIALCGALVMEIKEGRFNTLLFMLCTLNFMSLAICGRRGDRRW</sequence>
<evidence type="ECO:0000256" key="1">
    <source>
        <dbReference type="SAM" id="Phobius"/>
    </source>
</evidence>
<dbReference type="RefSeq" id="XP_024774190.1">
    <property type="nucleotide sequence ID" value="XM_024915032.1"/>
</dbReference>
<evidence type="ECO:0000313" key="2">
    <source>
        <dbReference type="EMBL" id="PTB54513.1"/>
    </source>
</evidence>
<gene>
    <name evidence="2" type="ORF">M431DRAFT_422194</name>
</gene>
<dbReference type="AlphaFoldDB" id="A0A2T4ABX0"/>
<protein>
    <submittedName>
        <fullName evidence="2">Uncharacterized protein</fullName>
    </submittedName>
</protein>
<keyword evidence="3" id="KW-1185">Reference proteome</keyword>
<keyword evidence="1" id="KW-0472">Membrane</keyword>
<dbReference type="EMBL" id="KZ679680">
    <property type="protein sequence ID" value="PTB54513.1"/>
    <property type="molecule type" value="Genomic_DNA"/>
</dbReference>
<feature type="transmembrane region" description="Helical" evidence="1">
    <location>
        <begin position="90"/>
        <end position="112"/>
    </location>
</feature>
<dbReference type="GeneID" id="36623598"/>
<name>A0A2T4ABX0_TRIHA</name>